<dbReference type="SUPFAM" id="SSF48695">
    <property type="entry name" value="Multiheme cytochromes"/>
    <property type="match status" value="1"/>
</dbReference>
<evidence type="ECO:0000256" key="2">
    <source>
        <dbReference type="ARBA" id="ARBA00022617"/>
    </source>
</evidence>
<dbReference type="AlphaFoldDB" id="A0A7M3MCF2"/>
<feature type="binding site" description="axial binding residue" evidence="6">
    <location>
        <position position="111"/>
    </location>
    <ligand>
        <name>heme c</name>
        <dbReference type="ChEBI" id="CHEBI:61717"/>
        <label>1</label>
    </ligand>
    <ligandPart>
        <name>Fe</name>
        <dbReference type="ChEBI" id="CHEBI:18248"/>
    </ligandPart>
</feature>
<keyword evidence="10" id="KW-1185">Reference proteome</keyword>
<comment type="cofactor">
    <cofactor evidence="6">
        <name>heme c</name>
        <dbReference type="ChEBI" id="CHEBI:61717"/>
    </cofactor>
    <text evidence="6">Binds 4 heme c groups covalently per monomer.</text>
</comment>
<proteinExistence type="predicted"/>
<keyword evidence="7" id="KW-1133">Transmembrane helix</keyword>
<reference evidence="9 10" key="1">
    <citation type="submission" date="2018-06" db="EMBL/GenBank/DDBJ databases">
        <title>Complete genome of Desulfovibrio indonesiensis P37SLT.</title>
        <authorList>
            <person name="Crispim J.S."/>
            <person name="Vidigal P.M.P."/>
            <person name="Silva L.C.F."/>
            <person name="Laguardia C.N."/>
            <person name="Araujo L.C."/>
            <person name="Dias R.S."/>
            <person name="Sousa M.P."/>
            <person name="Paula S.O."/>
            <person name="Silva C."/>
        </authorList>
    </citation>
    <scope>NUCLEOTIDE SEQUENCE [LARGE SCALE GENOMIC DNA]</scope>
    <source>
        <strain evidence="9 10">P37SLT</strain>
    </source>
</reference>
<feature type="binding site" description="axial binding residue" evidence="6">
    <location>
        <position position="96"/>
    </location>
    <ligand>
        <name>heme c</name>
        <dbReference type="ChEBI" id="CHEBI:61717"/>
        <label>1</label>
    </ligand>
    <ligandPart>
        <name>Fe</name>
        <dbReference type="ChEBI" id="CHEBI:18248"/>
    </ligandPart>
</feature>
<dbReference type="CDD" id="cd08168">
    <property type="entry name" value="Cytochrom_C3"/>
    <property type="match status" value="1"/>
</dbReference>
<evidence type="ECO:0000256" key="5">
    <source>
        <dbReference type="ARBA" id="ARBA00023004"/>
    </source>
</evidence>
<evidence type="ECO:0000256" key="7">
    <source>
        <dbReference type="SAM" id="Phobius"/>
    </source>
</evidence>
<dbReference type="PRINTS" id="PR00609">
    <property type="entry name" value="CYTOCHROMEC3"/>
</dbReference>
<feature type="binding site" description="axial binding residue" evidence="6">
    <location>
        <position position="95"/>
    </location>
    <ligand>
        <name>heme c</name>
        <dbReference type="ChEBI" id="CHEBI:61717"/>
        <label>1</label>
    </ligand>
    <ligandPart>
        <name>Fe</name>
        <dbReference type="ChEBI" id="CHEBI:18248"/>
    </ligandPart>
</feature>
<organism evidence="9 10">
    <name type="scientific">Oceanidesulfovibrio indonesiensis</name>
    <dbReference type="NCBI Taxonomy" id="54767"/>
    <lineage>
        <taxon>Bacteria</taxon>
        <taxon>Pseudomonadati</taxon>
        <taxon>Thermodesulfobacteriota</taxon>
        <taxon>Desulfovibrionia</taxon>
        <taxon>Desulfovibrionales</taxon>
        <taxon>Desulfovibrionaceae</taxon>
        <taxon>Oceanidesulfovibrio</taxon>
    </lineage>
</organism>
<feature type="transmembrane region" description="Helical" evidence="7">
    <location>
        <begin position="35"/>
        <end position="56"/>
    </location>
</feature>
<feature type="binding site" description="axial binding residue" evidence="6">
    <location>
        <position position="139"/>
    </location>
    <ligand>
        <name>heme c</name>
        <dbReference type="ChEBI" id="CHEBI:61717"/>
        <label>1</label>
    </ligand>
    <ligandPart>
        <name>Fe</name>
        <dbReference type="ChEBI" id="CHEBI:18248"/>
    </ligandPart>
</feature>
<dbReference type="EMBL" id="QMIE01000013">
    <property type="protein sequence ID" value="TVM16026.1"/>
    <property type="molecule type" value="Genomic_DNA"/>
</dbReference>
<keyword evidence="2 6" id="KW-0349">Heme</keyword>
<dbReference type="GO" id="GO:0009055">
    <property type="term" value="F:electron transfer activity"/>
    <property type="evidence" value="ECO:0007669"/>
    <property type="project" value="InterPro"/>
</dbReference>
<feature type="binding site" description="axial binding residue" evidence="6">
    <location>
        <position position="158"/>
    </location>
    <ligand>
        <name>heme c</name>
        <dbReference type="ChEBI" id="CHEBI:61717"/>
        <label>1</label>
    </ligand>
    <ligandPart>
        <name>Fe</name>
        <dbReference type="ChEBI" id="CHEBI:18248"/>
    </ligandPart>
</feature>
<accession>A0A7M3MCF2</accession>
<dbReference type="Proteomes" id="UP000448292">
    <property type="component" value="Unassembled WGS sequence"/>
</dbReference>
<dbReference type="GO" id="GO:0046872">
    <property type="term" value="F:metal ion binding"/>
    <property type="evidence" value="ECO:0007669"/>
    <property type="project" value="UniProtKB-KW"/>
</dbReference>
<feature type="binding site" description="axial binding residue" evidence="6">
    <location>
        <position position="86"/>
    </location>
    <ligand>
        <name>heme c</name>
        <dbReference type="ChEBI" id="CHEBI:61717"/>
        <label>2</label>
    </ligand>
    <ligandPart>
        <name>Fe</name>
        <dbReference type="ChEBI" id="CHEBI:18248"/>
    </ligandPart>
</feature>
<evidence type="ECO:0000256" key="6">
    <source>
        <dbReference type="PIRSR" id="PIRSR602322-1"/>
    </source>
</evidence>
<dbReference type="Pfam" id="PF02085">
    <property type="entry name" value="Cytochrom_CIII"/>
    <property type="match status" value="1"/>
</dbReference>
<dbReference type="InterPro" id="IPR002322">
    <property type="entry name" value="Cyt_c_III"/>
</dbReference>
<sequence length="162" mass="18069">MRTLRYEEKGDTNPFVPEFTNPAYRKEQRSMKKSVLVAIVSALAVLAMSLPSLFAFEVPEEIIITVPEGEEPLEKFPEVSFSHSAHADISCAQCHHMFEGCGEIMSCRDCHMSRDSRKDPSSFFAAWHAQSDISCLGCHRGMKAEGKETGPVACMTECHPQK</sequence>
<feature type="binding site" description="axial binding residue" evidence="6">
    <location>
        <position position="135"/>
    </location>
    <ligand>
        <name>heme c</name>
        <dbReference type="ChEBI" id="CHEBI:61717"/>
        <label>1</label>
    </ligand>
    <ligandPart>
        <name>Fe</name>
        <dbReference type="ChEBI" id="CHEBI:18248"/>
    </ligandPart>
</feature>
<keyword evidence="4" id="KW-0249">Electron transport</keyword>
<feature type="domain" description="Class III cytochrome C" evidence="8">
    <location>
        <begin position="59"/>
        <end position="159"/>
    </location>
</feature>
<evidence type="ECO:0000259" key="8">
    <source>
        <dbReference type="Pfam" id="PF02085"/>
    </source>
</evidence>
<keyword evidence="7" id="KW-0472">Membrane</keyword>
<gene>
    <name evidence="9" type="ORF">DPQ33_13770</name>
</gene>
<feature type="binding site" description="axial binding residue" evidence="6">
    <location>
        <position position="154"/>
    </location>
    <ligand>
        <name>heme c</name>
        <dbReference type="ChEBI" id="CHEBI:61717"/>
        <label>1</label>
    </ligand>
    <ligandPart>
        <name>Fe</name>
        <dbReference type="ChEBI" id="CHEBI:18248"/>
    </ligandPart>
</feature>
<feature type="binding site" description="axial binding residue" evidence="6">
    <location>
        <position position="138"/>
    </location>
    <ligand>
        <name>heme c</name>
        <dbReference type="ChEBI" id="CHEBI:61717"/>
        <label>1</label>
    </ligand>
    <ligandPart>
        <name>Fe</name>
        <dbReference type="ChEBI" id="CHEBI:18248"/>
    </ligandPart>
</feature>
<keyword evidence="7" id="KW-0812">Transmembrane</keyword>
<evidence type="ECO:0000313" key="10">
    <source>
        <dbReference type="Proteomes" id="UP000448292"/>
    </source>
</evidence>
<keyword evidence="1" id="KW-0813">Transport</keyword>
<feature type="binding site" description="axial binding residue" evidence="6">
    <location>
        <position position="110"/>
    </location>
    <ligand>
        <name>heme c</name>
        <dbReference type="ChEBI" id="CHEBI:61717"/>
        <label>1</label>
    </ligand>
    <ligandPart>
        <name>Fe</name>
        <dbReference type="ChEBI" id="CHEBI:18248"/>
    </ligandPart>
</feature>
<dbReference type="Gene3D" id="3.90.10.10">
    <property type="entry name" value="Cytochrome C3"/>
    <property type="match status" value="1"/>
</dbReference>
<feature type="binding site" description="axial binding residue" evidence="6">
    <location>
        <position position="159"/>
    </location>
    <ligand>
        <name>heme c</name>
        <dbReference type="ChEBI" id="CHEBI:61717"/>
        <label>1</label>
    </ligand>
    <ligandPart>
        <name>Fe</name>
        <dbReference type="ChEBI" id="CHEBI:18248"/>
    </ligandPart>
</feature>
<feature type="binding site" description="axial binding residue" evidence="6">
    <location>
        <position position="94"/>
    </location>
    <ligand>
        <name>heme c</name>
        <dbReference type="ChEBI" id="CHEBI:61717"/>
        <label>1</label>
    </ligand>
    <ligandPart>
        <name>Fe</name>
        <dbReference type="ChEBI" id="CHEBI:18248"/>
    </ligandPart>
</feature>
<feature type="binding site" description="axial binding residue" evidence="6">
    <location>
        <position position="91"/>
    </location>
    <ligand>
        <name>heme c</name>
        <dbReference type="ChEBI" id="CHEBI:61717"/>
        <label>1</label>
    </ligand>
    <ligandPart>
        <name>Fe</name>
        <dbReference type="ChEBI" id="CHEBI:18248"/>
    </ligandPart>
</feature>
<dbReference type="InterPro" id="IPR020942">
    <property type="entry name" value="Cyt_c_III_dom"/>
</dbReference>
<evidence type="ECO:0000256" key="4">
    <source>
        <dbReference type="ARBA" id="ARBA00022982"/>
    </source>
</evidence>
<feature type="binding site" description="axial binding residue" evidence="6">
    <location>
        <position position="107"/>
    </location>
    <ligand>
        <name>heme c</name>
        <dbReference type="ChEBI" id="CHEBI:61717"/>
        <label>1</label>
    </ligand>
    <ligandPart>
        <name>Fe</name>
        <dbReference type="ChEBI" id="CHEBI:18248"/>
    </ligandPart>
</feature>
<feature type="binding site" description="axial binding residue" evidence="6">
    <location>
        <position position="83"/>
    </location>
    <ligand>
        <name>heme c</name>
        <dbReference type="ChEBI" id="CHEBI:61717"/>
        <label>1</label>
    </ligand>
    <ligandPart>
        <name>Fe</name>
        <dbReference type="ChEBI" id="CHEBI:18248"/>
    </ligandPart>
</feature>
<keyword evidence="3 6" id="KW-0479">Metal-binding</keyword>
<keyword evidence="5 6" id="KW-0408">Iron</keyword>
<dbReference type="InterPro" id="IPR036280">
    <property type="entry name" value="Multihaem_cyt_sf"/>
</dbReference>
<evidence type="ECO:0000256" key="3">
    <source>
        <dbReference type="ARBA" id="ARBA00022723"/>
    </source>
</evidence>
<protein>
    <submittedName>
        <fullName evidence="9">Cytochrome C</fullName>
    </submittedName>
</protein>
<dbReference type="GO" id="GO:0020037">
    <property type="term" value="F:heme binding"/>
    <property type="evidence" value="ECO:0007669"/>
    <property type="project" value="InterPro"/>
</dbReference>
<comment type="caution">
    <text evidence="9">The sequence shown here is derived from an EMBL/GenBank/DDBJ whole genome shotgun (WGS) entry which is preliminary data.</text>
</comment>
<dbReference type="OrthoDB" id="5418612at2"/>
<evidence type="ECO:0000313" key="9">
    <source>
        <dbReference type="EMBL" id="TVM16026.1"/>
    </source>
</evidence>
<name>A0A7M3MCF2_9BACT</name>
<evidence type="ECO:0000256" key="1">
    <source>
        <dbReference type="ARBA" id="ARBA00022448"/>
    </source>
</evidence>